<dbReference type="PIRSF" id="PIRSF000077">
    <property type="entry name" value="Thioredoxin"/>
    <property type="match status" value="1"/>
</dbReference>
<dbReference type="GO" id="GO:0015035">
    <property type="term" value="F:protein-disulfide reductase activity"/>
    <property type="evidence" value="ECO:0007669"/>
    <property type="project" value="UniProtKB-UniRule"/>
</dbReference>
<comment type="similarity">
    <text evidence="1 8">Belongs to the thioredoxin family.</text>
</comment>
<protein>
    <recommendedName>
        <fullName evidence="2 7">Thioredoxin</fullName>
    </recommendedName>
</protein>
<dbReference type="Pfam" id="PF00085">
    <property type="entry name" value="Thioredoxin"/>
    <property type="match status" value="1"/>
</dbReference>
<dbReference type="InterPro" id="IPR013766">
    <property type="entry name" value="Thioredoxin_domain"/>
</dbReference>
<dbReference type="AlphaFoldDB" id="A0A9D1VUY7"/>
<organism evidence="12 13">
    <name type="scientific">Candidatus Borkfalkia faecigallinarum</name>
    <dbReference type="NCBI Taxonomy" id="2838509"/>
    <lineage>
        <taxon>Bacteria</taxon>
        <taxon>Bacillati</taxon>
        <taxon>Bacillota</taxon>
        <taxon>Clostridia</taxon>
        <taxon>Christensenellales</taxon>
        <taxon>Christensenellaceae</taxon>
        <taxon>Candidatus Borkfalkia</taxon>
    </lineage>
</organism>
<name>A0A9D1VUY7_9FIRM</name>
<keyword evidence="6 10" id="KW-0676">Redox-active center</keyword>
<dbReference type="PANTHER" id="PTHR45663">
    <property type="entry name" value="GEO12009P1"/>
    <property type="match status" value="1"/>
</dbReference>
<feature type="active site" description="Nucleophile" evidence="9">
    <location>
        <position position="32"/>
    </location>
</feature>
<dbReference type="Gene3D" id="3.40.30.10">
    <property type="entry name" value="Glutaredoxin"/>
    <property type="match status" value="1"/>
</dbReference>
<feature type="site" description="Contributes to redox potential value" evidence="9">
    <location>
        <position position="30"/>
    </location>
</feature>
<evidence type="ECO:0000256" key="5">
    <source>
        <dbReference type="ARBA" id="ARBA00023157"/>
    </source>
</evidence>
<proteinExistence type="inferred from homology"/>
<dbReference type="Proteomes" id="UP000824249">
    <property type="component" value="Unassembled WGS sequence"/>
</dbReference>
<gene>
    <name evidence="12" type="primary">trxA</name>
    <name evidence="12" type="ORF">H9737_03745</name>
</gene>
<evidence type="ECO:0000259" key="11">
    <source>
        <dbReference type="PROSITE" id="PS51352"/>
    </source>
</evidence>
<evidence type="ECO:0000256" key="6">
    <source>
        <dbReference type="ARBA" id="ARBA00023284"/>
    </source>
</evidence>
<accession>A0A9D1VUY7</accession>
<evidence type="ECO:0000313" key="12">
    <source>
        <dbReference type="EMBL" id="HIX46787.1"/>
    </source>
</evidence>
<feature type="site" description="Deprotonates C-terminal active site Cys" evidence="9">
    <location>
        <position position="23"/>
    </location>
</feature>
<dbReference type="PANTHER" id="PTHR45663:SF11">
    <property type="entry name" value="GEO12009P1"/>
    <property type="match status" value="1"/>
</dbReference>
<feature type="active site" description="Nucleophile" evidence="9">
    <location>
        <position position="29"/>
    </location>
</feature>
<evidence type="ECO:0000256" key="3">
    <source>
        <dbReference type="ARBA" id="ARBA00022448"/>
    </source>
</evidence>
<evidence type="ECO:0000256" key="1">
    <source>
        <dbReference type="ARBA" id="ARBA00008987"/>
    </source>
</evidence>
<dbReference type="PROSITE" id="PS00194">
    <property type="entry name" value="THIOREDOXIN_1"/>
    <property type="match status" value="1"/>
</dbReference>
<dbReference type="InterPro" id="IPR017937">
    <property type="entry name" value="Thioredoxin_CS"/>
</dbReference>
<evidence type="ECO:0000256" key="7">
    <source>
        <dbReference type="NCBIfam" id="TIGR01068"/>
    </source>
</evidence>
<dbReference type="GO" id="GO:0005737">
    <property type="term" value="C:cytoplasm"/>
    <property type="evidence" value="ECO:0007669"/>
    <property type="project" value="TreeGrafter"/>
</dbReference>
<keyword evidence="3" id="KW-0813">Transport</keyword>
<dbReference type="SUPFAM" id="SSF52833">
    <property type="entry name" value="Thioredoxin-like"/>
    <property type="match status" value="1"/>
</dbReference>
<reference evidence="12" key="2">
    <citation type="submission" date="2021-04" db="EMBL/GenBank/DDBJ databases">
        <authorList>
            <person name="Gilroy R."/>
        </authorList>
    </citation>
    <scope>NUCLEOTIDE SEQUENCE</scope>
    <source>
        <strain evidence="12">26628</strain>
    </source>
</reference>
<dbReference type="InterPro" id="IPR005746">
    <property type="entry name" value="Thioredoxin"/>
</dbReference>
<dbReference type="NCBIfam" id="TIGR01068">
    <property type="entry name" value="thioredoxin"/>
    <property type="match status" value="1"/>
</dbReference>
<feature type="disulfide bond" description="Redox-active" evidence="10">
    <location>
        <begin position="29"/>
        <end position="32"/>
    </location>
</feature>
<comment type="caution">
    <text evidence="12">The sequence shown here is derived from an EMBL/GenBank/DDBJ whole genome shotgun (WGS) entry which is preliminary data.</text>
</comment>
<evidence type="ECO:0000256" key="10">
    <source>
        <dbReference type="PIRSR" id="PIRSR000077-4"/>
    </source>
</evidence>
<evidence type="ECO:0000256" key="4">
    <source>
        <dbReference type="ARBA" id="ARBA00022982"/>
    </source>
</evidence>
<dbReference type="FunFam" id="3.40.30.10:FF:000001">
    <property type="entry name" value="Thioredoxin"/>
    <property type="match status" value="1"/>
</dbReference>
<keyword evidence="5 10" id="KW-1015">Disulfide bond</keyword>
<evidence type="ECO:0000256" key="8">
    <source>
        <dbReference type="PIRNR" id="PIRNR000077"/>
    </source>
</evidence>
<keyword evidence="4" id="KW-0249">Electron transport</keyword>
<dbReference type="CDD" id="cd02947">
    <property type="entry name" value="TRX_family"/>
    <property type="match status" value="1"/>
</dbReference>
<feature type="domain" description="Thioredoxin" evidence="11">
    <location>
        <begin position="1"/>
        <end position="104"/>
    </location>
</feature>
<evidence type="ECO:0000313" key="13">
    <source>
        <dbReference type="Proteomes" id="UP000824249"/>
    </source>
</evidence>
<dbReference type="PRINTS" id="PR00421">
    <property type="entry name" value="THIOREDOXIN"/>
</dbReference>
<sequence>MVKAIDTAAFRAALEAKKTLVVDFWAEWCGPCRMLAPVMEELSEAPDLGAEFVKIDVDDNPDLAREYSIMSIPCVMVFKNGAPVAKNVGFAPKKAMEEFIRKNI</sequence>
<evidence type="ECO:0000256" key="2">
    <source>
        <dbReference type="ARBA" id="ARBA00020570"/>
    </source>
</evidence>
<feature type="site" description="Contributes to redox potential value" evidence="9">
    <location>
        <position position="31"/>
    </location>
</feature>
<dbReference type="EMBL" id="DXFD01000057">
    <property type="protein sequence ID" value="HIX46787.1"/>
    <property type="molecule type" value="Genomic_DNA"/>
</dbReference>
<dbReference type="InterPro" id="IPR036249">
    <property type="entry name" value="Thioredoxin-like_sf"/>
</dbReference>
<evidence type="ECO:0000256" key="9">
    <source>
        <dbReference type="PIRSR" id="PIRSR000077-1"/>
    </source>
</evidence>
<reference evidence="12" key="1">
    <citation type="journal article" date="2021" name="PeerJ">
        <title>Extensive microbial diversity within the chicken gut microbiome revealed by metagenomics and culture.</title>
        <authorList>
            <person name="Gilroy R."/>
            <person name="Ravi A."/>
            <person name="Getino M."/>
            <person name="Pursley I."/>
            <person name="Horton D.L."/>
            <person name="Alikhan N.F."/>
            <person name="Baker D."/>
            <person name="Gharbi K."/>
            <person name="Hall N."/>
            <person name="Watson M."/>
            <person name="Adriaenssens E.M."/>
            <person name="Foster-Nyarko E."/>
            <person name="Jarju S."/>
            <person name="Secka A."/>
            <person name="Antonio M."/>
            <person name="Oren A."/>
            <person name="Chaudhuri R.R."/>
            <person name="La Ragione R."/>
            <person name="Hildebrand F."/>
            <person name="Pallen M.J."/>
        </authorList>
    </citation>
    <scope>NUCLEOTIDE SEQUENCE</scope>
    <source>
        <strain evidence="12">26628</strain>
    </source>
</reference>
<dbReference type="PROSITE" id="PS51352">
    <property type="entry name" value="THIOREDOXIN_2"/>
    <property type="match status" value="1"/>
</dbReference>